<dbReference type="RefSeq" id="XP_022478458.1">
    <property type="nucleotide sequence ID" value="XM_022614999.1"/>
</dbReference>
<protein>
    <submittedName>
        <fullName evidence="1">Uncharacterized protein</fullName>
    </submittedName>
</protein>
<dbReference type="EMBL" id="MJBS01000020">
    <property type="protein sequence ID" value="OHF01316.1"/>
    <property type="molecule type" value="Genomic_DNA"/>
</dbReference>
<dbReference type="AlphaFoldDB" id="A0A1G4BJ30"/>
<organism evidence="1 2">
    <name type="scientific">Colletotrichum orchidophilum</name>
    <dbReference type="NCBI Taxonomy" id="1209926"/>
    <lineage>
        <taxon>Eukaryota</taxon>
        <taxon>Fungi</taxon>
        <taxon>Dikarya</taxon>
        <taxon>Ascomycota</taxon>
        <taxon>Pezizomycotina</taxon>
        <taxon>Sordariomycetes</taxon>
        <taxon>Hypocreomycetidae</taxon>
        <taxon>Glomerellales</taxon>
        <taxon>Glomerellaceae</taxon>
        <taxon>Colletotrichum</taxon>
    </lineage>
</organism>
<evidence type="ECO:0000313" key="2">
    <source>
        <dbReference type="Proteomes" id="UP000176998"/>
    </source>
</evidence>
<dbReference type="Proteomes" id="UP000176998">
    <property type="component" value="Unassembled WGS sequence"/>
</dbReference>
<proteinExistence type="predicted"/>
<evidence type="ECO:0000313" key="1">
    <source>
        <dbReference type="EMBL" id="OHF01316.1"/>
    </source>
</evidence>
<dbReference type="GeneID" id="34556509"/>
<dbReference type="OrthoDB" id="10497635at2759"/>
<name>A0A1G4BJ30_9PEZI</name>
<gene>
    <name evidence="1" type="ORF">CORC01_03349</name>
</gene>
<reference evidence="1 2" key="1">
    <citation type="submission" date="2016-09" db="EMBL/GenBank/DDBJ databases">
        <authorList>
            <person name="Capua I."/>
            <person name="De Benedictis P."/>
            <person name="Joannis T."/>
            <person name="Lombin L.H."/>
            <person name="Cattoli G."/>
        </authorList>
    </citation>
    <scope>NUCLEOTIDE SEQUENCE [LARGE SCALE GENOMIC DNA]</scope>
    <source>
        <strain evidence="1 2">IMI 309357</strain>
    </source>
</reference>
<keyword evidence="2" id="KW-1185">Reference proteome</keyword>
<accession>A0A1G4BJ30</accession>
<sequence length="94" mass="10563">ERSVWTVSGSFFFNRLASWIAGGREVERTFNQPGRSRTVVRSGQPAPEEVDLAVRDTPVKLLARKSRPATTPALLLQVLGDPHWRAPRIQSRVQ</sequence>
<comment type="caution">
    <text evidence="1">The sequence shown here is derived from an EMBL/GenBank/DDBJ whole genome shotgun (WGS) entry which is preliminary data.</text>
</comment>
<feature type="non-terminal residue" evidence="1">
    <location>
        <position position="1"/>
    </location>
</feature>